<dbReference type="Pfam" id="PF13692">
    <property type="entry name" value="Glyco_trans_1_4"/>
    <property type="match status" value="1"/>
</dbReference>
<dbReference type="PANTHER" id="PTHR45947">
    <property type="entry name" value="SULFOQUINOVOSYL TRANSFERASE SQD2"/>
    <property type="match status" value="1"/>
</dbReference>
<proteinExistence type="predicted"/>
<dbReference type="InterPro" id="IPR050194">
    <property type="entry name" value="Glycosyltransferase_grp1"/>
</dbReference>
<reference evidence="3" key="1">
    <citation type="journal article" date="2019" name="Int. J. Syst. Evol. Microbiol.">
        <title>The Global Catalogue of Microorganisms (GCM) 10K type strain sequencing project: providing services to taxonomists for standard genome sequencing and annotation.</title>
        <authorList>
            <consortium name="The Broad Institute Genomics Platform"/>
            <consortium name="The Broad Institute Genome Sequencing Center for Infectious Disease"/>
            <person name="Wu L."/>
            <person name="Ma J."/>
        </authorList>
    </citation>
    <scope>NUCLEOTIDE SEQUENCE [LARGE SCALE GENOMIC DNA]</scope>
    <source>
        <strain evidence="3">NBRC 110107</strain>
    </source>
</reference>
<dbReference type="Pfam" id="PF13579">
    <property type="entry name" value="Glyco_trans_4_4"/>
    <property type="match status" value="1"/>
</dbReference>
<feature type="domain" description="Glycosyltransferase subfamily 4-like N-terminal" evidence="1">
    <location>
        <begin position="24"/>
        <end position="202"/>
    </location>
</feature>
<organism evidence="2 3">
    <name type="scientific">Brevundimonas denitrificans</name>
    <dbReference type="NCBI Taxonomy" id="1443434"/>
    <lineage>
        <taxon>Bacteria</taxon>
        <taxon>Pseudomonadati</taxon>
        <taxon>Pseudomonadota</taxon>
        <taxon>Alphaproteobacteria</taxon>
        <taxon>Caulobacterales</taxon>
        <taxon>Caulobacteraceae</taxon>
        <taxon>Brevundimonas</taxon>
    </lineage>
</organism>
<dbReference type="CDD" id="cd03794">
    <property type="entry name" value="GT4_WbuB-like"/>
    <property type="match status" value="1"/>
</dbReference>
<sequence>MTLSRRVLFLTQWFEPEPIMKGLRFAQGLAEAGFEVEVATGFPNYPTGRLAPGYRLGPYTSEIMEGIRVHRLFLAPSHDTSSLGRAANYLSFFISALIFCVLRGGRFDAIYVYHPPITVGLAAAISGLFTRTPFVLDVQDLWPDSVAASGFGGAKRLGGVLGRMCGFVYGRAALVIGQSRAMTATLIERGVPAGKAVTIFNWADEDAARARGEFDVGSLGFEGRFNIVFGGNLGRVQDLETLVRATLLAAQDVPNIQLTLVGDGVERQSLAELIKELGTAHVQLVAAVPRTQIGDIFAAADVLILHLLDDPLFAITIPSKVQFYLAMGRPILACVRGEAADIVTGCDAGRAAAPQDVAAVAAGMVEMAGLSPEQRAGMGRRARAAYEAGFSFAAAMASTSACLERPELSR</sequence>
<dbReference type="EMBL" id="BSOY01000002">
    <property type="protein sequence ID" value="GLS00199.1"/>
    <property type="molecule type" value="Genomic_DNA"/>
</dbReference>
<dbReference type="Gene3D" id="3.40.50.2000">
    <property type="entry name" value="Glycogen Phosphorylase B"/>
    <property type="match status" value="2"/>
</dbReference>
<dbReference type="InterPro" id="IPR028098">
    <property type="entry name" value="Glyco_trans_4-like_N"/>
</dbReference>
<accession>A0ABQ6BFP2</accession>
<evidence type="ECO:0000313" key="2">
    <source>
        <dbReference type="EMBL" id="GLS00199.1"/>
    </source>
</evidence>
<comment type="caution">
    <text evidence="2">The sequence shown here is derived from an EMBL/GenBank/DDBJ whole genome shotgun (WGS) entry which is preliminary data.</text>
</comment>
<keyword evidence="3" id="KW-1185">Reference proteome</keyword>
<evidence type="ECO:0000259" key="1">
    <source>
        <dbReference type="Pfam" id="PF13579"/>
    </source>
</evidence>
<dbReference type="SUPFAM" id="SSF53756">
    <property type="entry name" value="UDP-Glycosyltransferase/glycogen phosphorylase"/>
    <property type="match status" value="1"/>
</dbReference>
<dbReference type="PANTHER" id="PTHR45947:SF3">
    <property type="entry name" value="SULFOQUINOVOSYL TRANSFERASE SQD2"/>
    <property type="match status" value="1"/>
</dbReference>
<name>A0ABQ6BFP2_9CAUL</name>
<gene>
    <name evidence="2" type="ORF">GCM10007859_02030</name>
</gene>
<evidence type="ECO:0000313" key="3">
    <source>
        <dbReference type="Proteomes" id="UP001156921"/>
    </source>
</evidence>
<dbReference type="Proteomes" id="UP001156921">
    <property type="component" value="Unassembled WGS sequence"/>
</dbReference>
<protein>
    <submittedName>
        <fullName evidence="2">Glycosyltransferase WbuB</fullName>
    </submittedName>
</protein>